<feature type="transmembrane region" description="Helical" evidence="9">
    <location>
        <begin position="272"/>
        <end position="300"/>
    </location>
</feature>
<dbReference type="InterPro" id="IPR002048">
    <property type="entry name" value="EF_hand_dom"/>
</dbReference>
<organism evidence="11 12">
    <name type="scientific">Fistulifera solaris</name>
    <name type="common">Oleaginous diatom</name>
    <dbReference type="NCBI Taxonomy" id="1519565"/>
    <lineage>
        <taxon>Eukaryota</taxon>
        <taxon>Sar</taxon>
        <taxon>Stramenopiles</taxon>
        <taxon>Ochrophyta</taxon>
        <taxon>Bacillariophyta</taxon>
        <taxon>Bacillariophyceae</taxon>
        <taxon>Bacillariophycidae</taxon>
        <taxon>Naviculales</taxon>
        <taxon>Naviculaceae</taxon>
        <taxon>Fistulifera</taxon>
    </lineage>
</organism>
<proteinExistence type="predicted"/>
<dbReference type="GO" id="GO:0022841">
    <property type="term" value="F:potassium ion leak channel activity"/>
    <property type="evidence" value="ECO:0007669"/>
    <property type="project" value="TreeGrafter"/>
</dbReference>
<dbReference type="GO" id="GO:0005737">
    <property type="term" value="C:cytoplasm"/>
    <property type="evidence" value="ECO:0007669"/>
    <property type="project" value="UniProtKB-ARBA"/>
</dbReference>
<evidence type="ECO:0000256" key="3">
    <source>
        <dbReference type="ARBA" id="ARBA00022692"/>
    </source>
</evidence>
<dbReference type="GO" id="GO:0030322">
    <property type="term" value="P:stabilization of membrane potential"/>
    <property type="evidence" value="ECO:0007669"/>
    <property type="project" value="TreeGrafter"/>
</dbReference>
<dbReference type="Gene3D" id="1.10.287.70">
    <property type="match status" value="2"/>
</dbReference>
<dbReference type="EMBL" id="BDSP01000050">
    <property type="protein sequence ID" value="GAX12196.1"/>
    <property type="molecule type" value="Genomic_DNA"/>
</dbReference>
<dbReference type="Proteomes" id="UP000198406">
    <property type="component" value="Unassembled WGS sequence"/>
</dbReference>
<dbReference type="PANTHER" id="PTHR11003:SF291">
    <property type="entry name" value="IP11374P"/>
    <property type="match status" value="1"/>
</dbReference>
<evidence type="ECO:0000313" key="12">
    <source>
        <dbReference type="Proteomes" id="UP000198406"/>
    </source>
</evidence>
<dbReference type="SUPFAM" id="SSF81324">
    <property type="entry name" value="Voltage-gated potassium channels"/>
    <property type="match status" value="2"/>
</dbReference>
<feature type="transmembrane region" description="Helical" evidence="9">
    <location>
        <begin position="57"/>
        <end position="80"/>
    </location>
</feature>
<dbReference type="InterPro" id="IPR011992">
    <property type="entry name" value="EF-hand-dom_pair"/>
</dbReference>
<keyword evidence="3 9" id="KW-0812">Transmembrane</keyword>
<evidence type="ECO:0000256" key="1">
    <source>
        <dbReference type="ARBA" id="ARBA00004141"/>
    </source>
</evidence>
<dbReference type="InParanoid" id="A0A1Z5JE24"/>
<feature type="transmembrane region" description="Helical" evidence="9">
    <location>
        <begin position="193"/>
        <end position="214"/>
    </location>
</feature>
<keyword evidence="2" id="KW-0813">Transport</keyword>
<protein>
    <recommendedName>
        <fullName evidence="10">EF-hand domain-containing protein</fullName>
    </recommendedName>
</protein>
<keyword evidence="7 9" id="KW-0472">Membrane</keyword>
<dbReference type="AlphaFoldDB" id="A0A1Z5JE24"/>
<accession>A0A1Z5JE24</accession>
<comment type="subcellular location">
    <subcellularLocation>
        <location evidence="1">Membrane</location>
        <topology evidence="1">Multi-pass membrane protein</topology>
    </subcellularLocation>
</comment>
<evidence type="ECO:0000256" key="5">
    <source>
        <dbReference type="ARBA" id="ARBA00022989"/>
    </source>
</evidence>
<evidence type="ECO:0000259" key="10">
    <source>
        <dbReference type="PROSITE" id="PS50222"/>
    </source>
</evidence>
<evidence type="ECO:0000256" key="7">
    <source>
        <dbReference type="ARBA" id="ARBA00023136"/>
    </source>
</evidence>
<dbReference type="SUPFAM" id="SSF47473">
    <property type="entry name" value="EF-hand"/>
    <property type="match status" value="1"/>
</dbReference>
<comment type="caution">
    <text evidence="11">The sequence shown here is derived from an EMBL/GenBank/DDBJ whole genome shotgun (WGS) entry which is preliminary data.</text>
</comment>
<keyword evidence="5 9" id="KW-1133">Transmembrane helix</keyword>
<feature type="domain" description="EF-hand" evidence="10">
    <location>
        <begin position="321"/>
        <end position="347"/>
    </location>
</feature>
<dbReference type="PROSITE" id="PS50222">
    <property type="entry name" value="EF_HAND_2"/>
    <property type="match status" value="2"/>
</dbReference>
<dbReference type="GO" id="GO:0015271">
    <property type="term" value="F:outward rectifier potassium channel activity"/>
    <property type="evidence" value="ECO:0007669"/>
    <property type="project" value="TreeGrafter"/>
</dbReference>
<evidence type="ECO:0000256" key="8">
    <source>
        <dbReference type="ARBA" id="ARBA00023303"/>
    </source>
</evidence>
<dbReference type="GO" id="GO:0005509">
    <property type="term" value="F:calcium ion binding"/>
    <property type="evidence" value="ECO:0007669"/>
    <property type="project" value="InterPro"/>
</dbReference>
<evidence type="ECO:0000256" key="6">
    <source>
        <dbReference type="ARBA" id="ARBA00023065"/>
    </source>
</evidence>
<evidence type="ECO:0000256" key="2">
    <source>
        <dbReference type="ARBA" id="ARBA00022448"/>
    </source>
</evidence>
<evidence type="ECO:0000313" key="11">
    <source>
        <dbReference type="EMBL" id="GAX12196.1"/>
    </source>
</evidence>
<keyword evidence="4" id="KW-0106">Calcium</keyword>
<keyword evidence="12" id="KW-1185">Reference proteome</keyword>
<evidence type="ECO:0000256" key="9">
    <source>
        <dbReference type="SAM" id="Phobius"/>
    </source>
</evidence>
<dbReference type="InterPro" id="IPR013099">
    <property type="entry name" value="K_chnl_dom"/>
</dbReference>
<name>A0A1Z5JE24_FISSO</name>
<evidence type="ECO:0000256" key="4">
    <source>
        <dbReference type="ARBA" id="ARBA00022837"/>
    </source>
</evidence>
<reference evidence="11 12" key="1">
    <citation type="journal article" date="2015" name="Plant Cell">
        <title>Oil accumulation by the oleaginous diatom Fistulifera solaris as revealed by the genome and transcriptome.</title>
        <authorList>
            <person name="Tanaka T."/>
            <person name="Maeda Y."/>
            <person name="Veluchamy A."/>
            <person name="Tanaka M."/>
            <person name="Abida H."/>
            <person name="Marechal E."/>
            <person name="Bowler C."/>
            <person name="Muto M."/>
            <person name="Sunaga Y."/>
            <person name="Tanaka M."/>
            <person name="Yoshino T."/>
            <person name="Taniguchi T."/>
            <person name="Fukuda Y."/>
            <person name="Nemoto M."/>
            <person name="Matsumoto M."/>
            <person name="Wong P.S."/>
            <person name="Aburatani S."/>
            <person name="Fujibuchi W."/>
        </authorList>
    </citation>
    <scope>NUCLEOTIDE SEQUENCE [LARGE SCALE GENOMIC DNA]</scope>
    <source>
        <strain evidence="11 12">JPCC DA0580</strain>
    </source>
</reference>
<keyword evidence="6" id="KW-0406">Ion transport</keyword>
<sequence length="394" mass="44472">MIFVENMSRVIRNTLRRGRTDHHNETTENEESTLLRRSSYTPSLSGTYEGFEQSFTAFQLCIFHVICYYIIAVLCFSYFFENWTIIDSLYFATVLFTTIGFGDLSPSTWTGRISVIFLAIYGIGLLGIFLGIAGHNLMEYQTKLWDRQRKDVRSKILRTVEQAALDRKETGGIQASERFESERAVNVSLFRDIAQVALAESPILFVVLMGGVMLGHAEGWNMFESIYFTVTAGTTIGELLVFPKSEVCCASVAKINDVFSAGFGDYHPDHPLVRLACCFFLPLLVAVLGQFLAAVASIYMKRQRRRAELKFLTRTMTIYDMQAMDENNDGEVQESEFLAFMLVALNKVNKEEIAEIMSLFDRLDVSKSGTIDMKDLVVSKSEIFRGVLGDSTVP</sequence>
<dbReference type="Gene3D" id="1.10.238.10">
    <property type="entry name" value="EF-hand"/>
    <property type="match status" value="1"/>
</dbReference>
<dbReference type="Pfam" id="PF07885">
    <property type="entry name" value="Ion_trans_2"/>
    <property type="match status" value="1"/>
</dbReference>
<feature type="domain" description="EF-hand" evidence="10">
    <location>
        <begin position="351"/>
        <end position="386"/>
    </location>
</feature>
<dbReference type="PANTHER" id="PTHR11003">
    <property type="entry name" value="POTASSIUM CHANNEL, SUBFAMILY K"/>
    <property type="match status" value="1"/>
</dbReference>
<dbReference type="OrthoDB" id="46272at2759"/>
<keyword evidence="8" id="KW-0407">Ion channel</keyword>
<dbReference type="PROSITE" id="PS00018">
    <property type="entry name" value="EF_HAND_1"/>
    <property type="match status" value="2"/>
</dbReference>
<dbReference type="InterPro" id="IPR003280">
    <property type="entry name" value="2pore_dom_K_chnl"/>
</dbReference>
<dbReference type="GO" id="GO:0005886">
    <property type="term" value="C:plasma membrane"/>
    <property type="evidence" value="ECO:0007669"/>
    <property type="project" value="TreeGrafter"/>
</dbReference>
<feature type="transmembrane region" description="Helical" evidence="9">
    <location>
        <begin position="89"/>
        <end position="109"/>
    </location>
</feature>
<feature type="transmembrane region" description="Helical" evidence="9">
    <location>
        <begin position="115"/>
        <end position="138"/>
    </location>
</feature>
<dbReference type="PRINTS" id="PR01333">
    <property type="entry name" value="2POREKCHANEL"/>
</dbReference>
<gene>
    <name evidence="11" type="ORF">FisN_1Hh123</name>
</gene>
<dbReference type="InterPro" id="IPR018247">
    <property type="entry name" value="EF_Hand_1_Ca_BS"/>
</dbReference>